<keyword evidence="2" id="KW-1185">Reference proteome</keyword>
<reference evidence="1 2" key="1">
    <citation type="submission" date="2024-04" db="EMBL/GenBank/DDBJ databases">
        <authorList>
            <person name="Fracassetti M."/>
        </authorList>
    </citation>
    <scope>NUCLEOTIDE SEQUENCE [LARGE SCALE GENOMIC DNA]</scope>
</reference>
<protein>
    <submittedName>
        <fullName evidence="1">Uncharacterized protein</fullName>
    </submittedName>
</protein>
<dbReference type="EMBL" id="OZ034820">
    <property type="protein sequence ID" value="CAL1401827.1"/>
    <property type="molecule type" value="Genomic_DNA"/>
</dbReference>
<dbReference type="AlphaFoldDB" id="A0AAV2FV49"/>
<evidence type="ECO:0000313" key="1">
    <source>
        <dbReference type="EMBL" id="CAL1401827.1"/>
    </source>
</evidence>
<organism evidence="1 2">
    <name type="scientific">Linum trigynum</name>
    <dbReference type="NCBI Taxonomy" id="586398"/>
    <lineage>
        <taxon>Eukaryota</taxon>
        <taxon>Viridiplantae</taxon>
        <taxon>Streptophyta</taxon>
        <taxon>Embryophyta</taxon>
        <taxon>Tracheophyta</taxon>
        <taxon>Spermatophyta</taxon>
        <taxon>Magnoliopsida</taxon>
        <taxon>eudicotyledons</taxon>
        <taxon>Gunneridae</taxon>
        <taxon>Pentapetalae</taxon>
        <taxon>rosids</taxon>
        <taxon>fabids</taxon>
        <taxon>Malpighiales</taxon>
        <taxon>Linaceae</taxon>
        <taxon>Linum</taxon>
    </lineage>
</organism>
<accession>A0AAV2FV49</accession>
<gene>
    <name evidence="1" type="ORF">LTRI10_LOCUS41865</name>
</gene>
<sequence length="99" mass="10256">MVGNGGGWLRVCGDMSFGQRRQLASGQRRKEFWAAAAGFWAAAGGRFGQRREEFWAAGFSSTAGGRQRWLAGGLLGGGGGGCSAALEVAGWLASLGSSW</sequence>
<evidence type="ECO:0000313" key="2">
    <source>
        <dbReference type="Proteomes" id="UP001497516"/>
    </source>
</evidence>
<dbReference type="Proteomes" id="UP001497516">
    <property type="component" value="Chromosome 7"/>
</dbReference>
<proteinExistence type="predicted"/>
<name>A0AAV2FV49_9ROSI</name>